<protein>
    <submittedName>
        <fullName evidence="1">Uncharacterized protein</fullName>
    </submittedName>
</protein>
<proteinExistence type="predicted"/>
<sequence length="103" mass="11276">MYENQAVIAGIAEPHAAQTNNPRSRLFSNLIICDCQLIAIGSKHAGYELAGCPNNIFPTDMFDGIHQQGDASHCLVLHTMRDISMSRHSLSPGATSDFLRYSN</sequence>
<evidence type="ECO:0000313" key="1">
    <source>
        <dbReference type="EMBL" id="GBH22505.1"/>
    </source>
</evidence>
<name>A0A2V0RJC4_9ZZZZ</name>
<accession>A0A2V0RJC4</accession>
<comment type="caution">
    <text evidence="1">The sequence shown here is derived from an EMBL/GenBank/DDBJ whole genome shotgun (WGS) entry which is preliminary data.</text>
</comment>
<reference evidence="1" key="1">
    <citation type="submission" date="2017-04" db="EMBL/GenBank/DDBJ databases">
        <title>Unveiling RNA virosphere associated with marine microorganisms.</title>
        <authorList>
            <person name="Urayama S."/>
            <person name="Takaki Y."/>
            <person name="Nishi S."/>
            <person name="Yoshida Y."/>
            <person name="Deguchi S."/>
            <person name="Takai K."/>
            <person name="Nunoura T."/>
        </authorList>
    </citation>
    <scope>NUCLEOTIDE SEQUENCE</scope>
</reference>
<dbReference type="AlphaFoldDB" id="A0A2V0RJC4"/>
<organism evidence="1">
    <name type="scientific">viral metagenome</name>
    <dbReference type="NCBI Taxonomy" id="1070528"/>
    <lineage>
        <taxon>unclassified sequences</taxon>
        <taxon>metagenomes</taxon>
        <taxon>organismal metagenomes</taxon>
    </lineage>
</organism>
<dbReference type="EMBL" id="BDQC01000123">
    <property type="protein sequence ID" value="GBH22505.1"/>
    <property type="molecule type" value="Genomic_RNA"/>
</dbReference>